<protein>
    <submittedName>
        <fullName evidence="1">Uncharacterized protein</fullName>
    </submittedName>
</protein>
<reference evidence="2" key="1">
    <citation type="submission" date="2016-10" db="EMBL/GenBank/DDBJ databases">
        <authorList>
            <person name="Varghese N."/>
            <person name="Submissions S."/>
        </authorList>
    </citation>
    <scope>NUCLEOTIDE SEQUENCE [LARGE SCALE GENOMIC DNA]</scope>
    <source>
        <strain evidence="2">DSM 16522</strain>
    </source>
</reference>
<keyword evidence="2" id="KW-1185">Reference proteome</keyword>
<dbReference type="Proteomes" id="UP000199011">
    <property type="component" value="Unassembled WGS sequence"/>
</dbReference>
<dbReference type="AlphaFoldDB" id="A0A1I5BSS0"/>
<sequence length="33" mass="3823">MSHQQTHTIPDIAALRKGNEICKYIITLIMLLR</sequence>
<evidence type="ECO:0000313" key="1">
    <source>
        <dbReference type="EMBL" id="SFN77712.1"/>
    </source>
</evidence>
<proteinExistence type="predicted"/>
<organism evidence="1 2">
    <name type="scientific">Xenorhabdus japonica</name>
    <dbReference type="NCBI Taxonomy" id="53341"/>
    <lineage>
        <taxon>Bacteria</taxon>
        <taxon>Pseudomonadati</taxon>
        <taxon>Pseudomonadota</taxon>
        <taxon>Gammaproteobacteria</taxon>
        <taxon>Enterobacterales</taxon>
        <taxon>Morganellaceae</taxon>
        <taxon>Xenorhabdus</taxon>
    </lineage>
</organism>
<accession>A0A1I5BSS0</accession>
<dbReference type="EMBL" id="FOVO01000021">
    <property type="protein sequence ID" value="SFN77712.1"/>
    <property type="molecule type" value="Genomic_DNA"/>
</dbReference>
<gene>
    <name evidence="1" type="ORF">SAMN05421579_12147</name>
</gene>
<evidence type="ECO:0000313" key="2">
    <source>
        <dbReference type="Proteomes" id="UP000199011"/>
    </source>
</evidence>
<name>A0A1I5BSS0_9GAMM</name>